<feature type="chain" id="PRO_5002489941" description="NigD-like C-terminal beta sandwich domain-containing protein" evidence="1">
    <location>
        <begin position="23"/>
        <end position="254"/>
    </location>
</feature>
<feature type="signal peptide" evidence="1">
    <location>
        <begin position="1"/>
        <end position="22"/>
    </location>
</feature>
<evidence type="ECO:0000256" key="1">
    <source>
        <dbReference type="SAM" id="SignalP"/>
    </source>
</evidence>
<keyword evidence="1" id="KW-0732">Signal</keyword>
<evidence type="ECO:0000313" key="2">
    <source>
        <dbReference type="EMBL" id="KKB60150.1"/>
    </source>
</evidence>
<dbReference type="PROSITE" id="PS51257">
    <property type="entry name" value="PROKAR_LIPOPROTEIN"/>
    <property type="match status" value="1"/>
</dbReference>
<name>A0A0F5JRC5_9BACT</name>
<dbReference type="PATRIC" id="fig|927665.4.peg.428"/>
<dbReference type="Proteomes" id="UP000033047">
    <property type="component" value="Unassembled WGS sequence"/>
</dbReference>
<organism evidence="2 3">
    <name type="scientific">Parabacteroides goldsteinii DSM 19448 = WAL 12034</name>
    <dbReference type="NCBI Taxonomy" id="927665"/>
    <lineage>
        <taxon>Bacteria</taxon>
        <taxon>Pseudomonadati</taxon>
        <taxon>Bacteroidota</taxon>
        <taxon>Bacteroidia</taxon>
        <taxon>Bacteroidales</taxon>
        <taxon>Tannerellaceae</taxon>
        <taxon>Parabacteroides</taxon>
    </lineage>
</organism>
<protein>
    <recommendedName>
        <fullName evidence="4">NigD-like C-terminal beta sandwich domain-containing protein</fullName>
    </recommendedName>
</protein>
<dbReference type="RefSeq" id="WP_007657453.1">
    <property type="nucleotide sequence ID" value="NZ_KQ033912.1"/>
</dbReference>
<dbReference type="STRING" id="927665.HMPREF1535_00426"/>
<gene>
    <name evidence="2" type="ORF">HMPREF1535_00426</name>
</gene>
<comment type="caution">
    <text evidence="2">The sequence shown here is derived from an EMBL/GenBank/DDBJ whole genome shotgun (WGS) entry which is preliminary data.</text>
</comment>
<dbReference type="EMBL" id="AQHV01000001">
    <property type="protein sequence ID" value="KKB60150.1"/>
    <property type="molecule type" value="Genomic_DNA"/>
</dbReference>
<accession>A0A0F5JRC5</accession>
<evidence type="ECO:0008006" key="4">
    <source>
        <dbReference type="Google" id="ProtNLM"/>
    </source>
</evidence>
<proteinExistence type="predicted"/>
<evidence type="ECO:0000313" key="3">
    <source>
        <dbReference type="Proteomes" id="UP000033047"/>
    </source>
</evidence>
<dbReference type="AlphaFoldDB" id="A0A0F5JRC5"/>
<dbReference type="HOGENOM" id="CLU_1114110_0_0_10"/>
<reference evidence="2 3" key="1">
    <citation type="submission" date="2013-04" db="EMBL/GenBank/DDBJ databases">
        <title>The Genome Sequence of Parabacteroides goldsteinii DSM 19448.</title>
        <authorList>
            <consortium name="The Broad Institute Genomics Platform"/>
            <person name="Earl A."/>
            <person name="Ward D."/>
            <person name="Feldgarden M."/>
            <person name="Gevers D."/>
            <person name="Martens E."/>
            <person name="Sakamoto M."/>
            <person name="Benno Y."/>
            <person name="Song Y."/>
            <person name="Liu C."/>
            <person name="Lee J."/>
            <person name="Bolanos M."/>
            <person name="Vaisanen M.L."/>
            <person name="Finegold S.M."/>
            <person name="Walker B."/>
            <person name="Young S."/>
            <person name="Zeng Q."/>
            <person name="Gargeya S."/>
            <person name="Fitzgerald M."/>
            <person name="Haas B."/>
            <person name="Abouelleil A."/>
            <person name="Allen A.W."/>
            <person name="Alvarado L."/>
            <person name="Arachchi H.M."/>
            <person name="Berlin A.M."/>
            <person name="Chapman S.B."/>
            <person name="Gainer-Dewar J."/>
            <person name="Goldberg J."/>
            <person name="Griggs A."/>
            <person name="Gujja S."/>
            <person name="Hansen M."/>
            <person name="Howarth C."/>
            <person name="Imamovic A."/>
            <person name="Ireland A."/>
            <person name="Larimer J."/>
            <person name="McCowan C."/>
            <person name="Murphy C."/>
            <person name="Pearson M."/>
            <person name="Poon T.W."/>
            <person name="Priest M."/>
            <person name="Roberts A."/>
            <person name="Saif S."/>
            <person name="Shea T."/>
            <person name="Sisk P."/>
            <person name="Sykes S."/>
            <person name="Wortman J."/>
            <person name="Nusbaum C."/>
            <person name="Birren B."/>
        </authorList>
    </citation>
    <scope>NUCLEOTIDE SEQUENCE [LARGE SCALE GENOMIC DNA]</scope>
    <source>
        <strain evidence="2 3">DSM 19448</strain>
    </source>
</reference>
<sequence length="254" mass="28888">MKNKELYSIFIVCLLMMSSCLGDTNTQITVGEQEAVYQTRPTQGFFVEGGRFLYGTNLGVSGNNGDCFLIQYSFDSAAPELQNSDSLSIELIENPVPVDLWPVDKNWTDTTVVLKDEMLTKAITGRDFYIRGRLFLWSTHTVVENQKDSFMISYNPENLYTQEDGKRIYNLYLRAIARIEVGEGEELPKGQQLNLVNAFSVEEFYNMVSALEEEKGSNTFSIAINYASAFNKDTTACIWDRTEPIEYKINSRTE</sequence>